<accession>A0A645AYT1</accession>
<keyword evidence="5 7" id="KW-1133">Transmembrane helix</keyword>
<dbReference type="PANTHER" id="PTHR30221">
    <property type="entry name" value="SMALL-CONDUCTANCE MECHANOSENSITIVE CHANNEL"/>
    <property type="match status" value="1"/>
</dbReference>
<dbReference type="InterPro" id="IPR011066">
    <property type="entry name" value="MscS_channel_C_sf"/>
</dbReference>
<evidence type="ECO:0000256" key="1">
    <source>
        <dbReference type="ARBA" id="ARBA00004651"/>
    </source>
</evidence>
<dbReference type="AlphaFoldDB" id="A0A645AYT1"/>
<keyword evidence="4 7" id="KW-0812">Transmembrane</keyword>
<dbReference type="PROSITE" id="PS01246">
    <property type="entry name" value="UPF0003"/>
    <property type="match status" value="1"/>
</dbReference>
<dbReference type="InterPro" id="IPR006686">
    <property type="entry name" value="MscS_channel_CS"/>
</dbReference>
<dbReference type="GO" id="GO:0005886">
    <property type="term" value="C:plasma membrane"/>
    <property type="evidence" value="ECO:0007669"/>
    <property type="project" value="UniProtKB-SubCell"/>
</dbReference>
<name>A0A645AYT1_9ZZZZ</name>
<feature type="transmembrane region" description="Helical" evidence="7">
    <location>
        <begin position="43"/>
        <end position="62"/>
    </location>
</feature>
<dbReference type="SUPFAM" id="SSF50182">
    <property type="entry name" value="Sm-like ribonucleoproteins"/>
    <property type="match status" value="1"/>
</dbReference>
<evidence type="ECO:0000259" key="9">
    <source>
        <dbReference type="Pfam" id="PF21082"/>
    </source>
</evidence>
<feature type="transmembrane region" description="Helical" evidence="7">
    <location>
        <begin position="83"/>
        <end position="104"/>
    </location>
</feature>
<dbReference type="InterPro" id="IPR006685">
    <property type="entry name" value="MscS_channel_2nd"/>
</dbReference>
<dbReference type="EMBL" id="VSSQ01015559">
    <property type="protein sequence ID" value="MPM56053.1"/>
    <property type="molecule type" value="Genomic_DNA"/>
</dbReference>
<comment type="subcellular location">
    <subcellularLocation>
        <location evidence="1">Cell membrane</location>
        <topology evidence="1">Multi-pass membrane protein</topology>
    </subcellularLocation>
</comment>
<dbReference type="InterPro" id="IPR023408">
    <property type="entry name" value="MscS_beta-dom_sf"/>
</dbReference>
<dbReference type="SUPFAM" id="SSF82861">
    <property type="entry name" value="Mechanosensitive channel protein MscS (YggB), transmembrane region"/>
    <property type="match status" value="1"/>
</dbReference>
<keyword evidence="6 7" id="KW-0472">Membrane</keyword>
<evidence type="ECO:0000256" key="5">
    <source>
        <dbReference type="ARBA" id="ARBA00022989"/>
    </source>
</evidence>
<sequence length="302" mass="33323">MLLNTFVSADSAVVKTGGKVAEMIKDGRFEDLGQHFITWGIDFTGKLAVALVIFFVGKWIIGKIRKLADKIMSRRQMDIALKGFLKNLLDIFLFILLIILIINVVGTQTVSLAALIASAGLAIGLAVKDNLANFAGGVMLLFNKPFKGGDYIEAQNLAGTVQSIGILYTMLITADNKTIYIPNGPLSTGNITNYNSQATRRVDITVSVGYGTDVEVVKRLLLDIAKTHPLILKNPEPFARMTKMNEGSIDFSLRVWVNLNDYWNVTNDLTEEVYKEINARGLIIPFRQMTVHLTNSPEQNAN</sequence>
<dbReference type="InterPro" id="IPR008910">
    <property type="entry name" value="MSC_TM_helix"/>
</dbReference>
<dbReference type="InterPro" id="IPR010920">
    <property type="entry name" value="LSM_dom_sf"/>
</dbReference>
<dbReference type="Gene3D" id="2.30.30.60">
    <property type="match status" value="1"/>
</dbReference>
<comment type="caution">
    <text evidence="10">The sequence shown here is derived from an EMBL/GenBank/DDBJ whole genome shotgun (WGS) entry which is preliminary data.</text>
</comment>
<dbReference type="SUPFAM" id="SSF82689">
    <property type="entry name" value="Mechanosensitive channel protein MscS (YggB), C-terminal domain"/>
    <property type="match status" value="1"/>
</dbReference>
<dbReference type="InterPro" id="IPR045275">
    <property type="entry name" value="MscS_archaea/bacteria_type"/>
</dbReference>
<feature type="transmembrane region" description="Helical" evidence="7">
    <location>
        <begin position="110"/>
        <end position="127"/>
    </location>
</feature>
<dbReference type="InterPro" id="IPR011014">
    <property type="entry name" value="MscS_channel_TM-2"/>
</dbReference>
<evidence type="ECO:0000256" key="2">
    <source>
        <dbReference type="ARBA" id="ARBA00008017"/>
    </source>
</evidence>
<dbReference type="Pfam" id="PF00924">
    <property type="entry name" value="MS_channel_2nd"/>
    <property type="match status" value="1"/>
</dbReference>
<dbReference type="GO" id="GO:0008381">
    <property type="term" value="F:mechanosensitive monoatomic ion channel activity"/>
    <property type="evidence" value="ECO:0007669"/>
    <property type="project" value="InterPro"/>
</dbReference>
<evidence type="ECO:0000256" key="7">
    <source>
        <dbReference type="SAM" id="Phobius"/>
    </source>
</evidence>
<dbReference type="PANTHER" id="PTHR30221:SF1">
    <property type="entry name" value="SMALL-CONDUCTANCE MECHANOSENSITIVE CHANNEL"/>
    <property type="match status" value="1"/>
</dbReference>
<evidence type="ECO:0000259" key="8">
    <source>
        <dbReference type="Pfam" id="PF00924"/>
    </source>
</evidence>
<evidence type="ECO:0000256" key="4">
    <source>
        <dbReference type="ARBA" id="ARBA00022692"/>
    </source>
</evidence>
<dbReference type="InterPro" id="IPR049278">
    <property type="entry name" value="MS_channel_C"/>
</dbReference>
<evidence type="ECO:0000256" key="3">
    <source>
        <dbReference type="ARBA" id="ARBA00022475"/>
    </source>
</evidence>
<dbReference type="Pfam" id="PF05552">
    <property type="entry name" value="MS_channel_1st_1"/>
    <property type="match status" value="1"/>
</dbReference>
<organism evidence="10">
    <name type="scientific">bioreactor metagenome</name>
    <dbReference type="NCBI Taxonomy" id="1076179"/>
    <lineage>
        <taxon>unclassified sequences</taxon>
        <taxon>metagenomes</taxon>
        <taxon>ecological metagenomes</taxon>
    </lineage>
</organism>
<gene>
    <name evidence="10" type="primary">mscS_21</name>
    <name evidence="10" type="ORF">SDC9_102852</name>
</gene>
<proteinExistence type="inferred from homology"/>
<feature type="domain" description="Mechanosensitive ion channel MscS C-terminal" evidence="9">
    <location>
        <begin position="202"/>
        <end position="283"/>
    </location>
</feature>
<protein>
    <submittedName>
        <fullName evidence="10">Small-conductance mechanosensitive channel</fullName>
    </submittedName>
</protein>
<evidence type="ECO:0000256" key="6">
    <source>
        <dbReference type="ARBA" id="ARBA00023136"/>
    </source>
</evidence>
<keyword evidence="3" id="KW-1003">Cell membrane</keyword>
<feature type="domain" description="Mechanosensitive ion channel MscS" evidence="8">
    <location>
        <begin position="131"/>
        <end position="195"/>
    </location>
</feature>
<evidence type="ECO:0000313" key="10">
    <source>
        <dbReference type="EMBL" id="MPM56053.1"/>
    </source>
</evidence>
<dbReference type="Pfam" id="PF21082">
    <property type="entry name" value="MS_channel_3rd"/>
    <property type="match status" value="1"/>
</dbReference>
<dbReference type="Gene3D" id="3.30.70.100">
    <property type="match status" value="1"/>
</dbReference>
<reference evidence="10" key="1">
    <citation type="submission" date="2019-08" db="EMBL/GenBank/DDBJ databases">
        <authorList>
            <person name="Kucharzyk K."/>
            <person name="Murdoch R.W."/>
            <person name="Higgins S."/>
            <person name="Loffler F."/>
        </authorList>
    </citation>
    <scope>NUCLEOTIDE SEQUENCE</scope>
</reference>
<comment type="similarity">
    <text evidence="2">Belongs to the MscS (TC 1.A.23) family.</text>
</comment>
<dbReference type="Gene3D" id="1.10.287.1260">
    <property type="match status" value="1"/>
</dbReference>